<evidence type="ECO:0000313" key="9">
    <source>
        <dbReference type="EMBL" id="EGC81565.1"/>
    </source>
</evidence>
<keyword evidence="7" id="KW-0418">Kinase</keyword>
<evidence type="ECO:0000313" key="10">
    <source>
        <dbReference type="Proteomes" id="UP000005286"/>
    </source>
</evidence>
<dbReference type="GO" id="GO:0008982">
    <property type="term" value="F:protein-N(PI)-phosphohistidine-sugar phosphotransferase activity"/>
    <property type="evidence" value="ECO:0007669"/>
    <property type="project" value="InterPro"/>
</dbReference>
<evidence type="ECO:0000259" key="8">
    <source>
        <dbReference type="PROSITE" id="PS51101"/>
    </source>
</evidence>
<dbReference type="EMBL" id="AEXM01000030">
    <property type="protein sequence ID" value="EGC81565.1"/>
    <property type="molecule type" value="Genomic_DNA"/>
</dbReference>
<dbReference type="RefSeq" id="WP_004835494.1">
    <property type="nucleotide sequence ID" value="NZ_AEXM01000030.1"/>
</dbReference>
<dbReference type="eggNOG" id="COG3444">
    <property type="taxonomic scope" value="Bacteria"/>
</dbReference>
<comment type="caution">
    <text evidence="9">The sequence shown here is derived from an EMBL/GenBank/DDBJ whole genome shotgun (WGS) entry which is preliminary data.</text>
</comment>
<organism evidence="9 10">
    <name type="scientific">Anaerococcus prevotii ACS-065-V-Col13</name>
    <dbReference type="NCBI Taxonomy" id="879305"/>
    <lineage>
        <taxon>Bacteria</taxon>
        <taxon>Bacillati</taxon>
        <taxon>Bacillota</taxon>
        <taxon>Tissierellia</taxon>
        <taxon>Tissierellales</taxon>
        <taxon>Peptoniphilaceae</taxon>
        <taxon>Anaerococcus</taxon>
    </lineage>
</organism>
<dbReference type="Gene3D" id="3.40.35.10">
    <property type="entry name" value="Phosphotransferase system, sorbose subfamily IIB component"/>
    <property type="match status" value="1"/>
</dbReference>
<evidence type="ECO:0000256" key="5">
    <source>
        <dbReference type="ARBA" id="ARBA00022679"/>
    </source>
</evidence>
<dbReference type="GO" id="GO:0009401">
    <property type="term" value="P:phosphoenolpyruvate-dependent sugar phosphotransferase system"/>
    <property type="evidence" value="ECO:0007669"/>
    <property type="project" value="UniProtKB-KW"/>
</dbReference>
<dbReference type="GO" id="GO:0016301">
    <property type="term" value="F:kinase activity"/>
    <property type="evidence" value="ECO:0007669"/>
    <property type="project" value="UniProtKB-KW"/>
</dbReference>
<keyword evidence="6" id="KW-0598">Phosphotransferase system</keyword>
<proteinExistence type="predicted"/>
<dbReference type="SUPFAM" id="SSF52728">
    <property type="entry name" value="PTS IIb component"/>
    <property type="match status" value="1"/>
</dbReference>
<dbReference type="PATRIC" id="fig|879305.3.peg.1399"/>
<keyword evidence="4" id="KW-0762">Sugar transport</keyword>
<evidence type="ECO:0000256" key="1">
    <source>
        <dbReference type="ARBA" id="ARBA00004496"/>
    </source>
</evidence>
<sequence>MGEIKLVRIDSRLSHGKVVKVWTKELGVDTVVIANDKVSSDDFRKKVMDLTIPDNINRHYLPVKEVGEFVKKLDKDIFLIVENARDLEIIASEGLDIPTINIGIIHMSEGKKSLTEEVAVDEDDLRIFKDFMTKGSEVYLRLSPYAQKIDLTSMFKKEND</sequence>
<keyword evidence="3" id="KW-0963">Cytoplasm</keyword>
<dbReference type="InterPro" id="IPR004720">
    <property type="entry name" value="PTS_IIB_sorbose-sp"/>
</dbReference>
<dbReference type="Proteomes" id="UP000005286">
    <property type="component" value="Unassembled WGS sequence"/>
</dbReference>
<evidence type="ECO:0000256" key="2">
    <source>
        <dbReference type="ARBA" id="ARBA00022448"/>
    </source>
</evidence>
<dbReference type="STRING" id="879305.HMPREF9290_0842"/>
<dbReference type="Pfam" id="PF03830">
    <property type="entry name" value="PTSIIB_sorb"/>
    <property type="match status" value="1"/>
</dbReference>
<feature type="domain" description="PTS EIIB type-4" evidence="8">
    <location>
        <begin position="1"/>
        <end position="160"/>
    </location>
</feature>
<keyword evidence="10" id="KW-1185">Reference proteome</keyword>
<gene>
    <name evidence="9" type="ORF">HMPREF9290_0842</name>
</gene>
<reference evidence="9 10" key="1">
    <citation type="submission" date="2011-01" db="EMBL/GenBank/DDBJ databases">
        <authorList>
            <person name="Durkin A.S."/>
            <person name="Madupu R."/>
            <person name="Torralba M."/>
            <person name="Gillis M."/>
            <person name="Methe B."/>
            <person name="Sutton G."/>
            <person name="Nelson K.E."/>
        </authorList>
    </citation>
    <scope>NUCLEOTIDE SEQUENCE [LARGE SCALE GENOMIC DNA]</scope>
    <source>
        <strain evidence="9 10">ACS-065-V-Col13</strain>
    </source>
</reference>
<evidence type="ECO:0000256" key="3">
    <source>
        <dbReference type="ARBA" id="ARBA00022490"/>
    </source>
</evidence>
<keyword evidence="5" id="KW-0808">Transferase</keyword>
<keyword evidence="2" id="KW-0813">Transport</keyword>
<evidence type="ECO:0000256" key="4">
    <source>
        <dbReference type="ARBA" id="ARBA00022597"/>
    </source>
</evidence>
<evidence type="ECO:0000256" key="7">
    <source>
        <dbReference type="ARBA" id="ARBA00022777"/>
    </source>
</evidence>
<protein>
    <submittedName>
        <fullName evidence="9">PTS system sorbose subfamily IIB component</fullName>
    </submittedName>
</protein>
<comment type="subcellular location">
    <subcellularLocation>
        <location evidence="1">Cytoplasm</location>
    </subcellularLocation>
</comment>
<dbReference type="InterPro" id="IPR036667">
    <property type="entry name" value="PTS_IIB_sorbose-sp_sf"/>
</dbReference>
<name>F0GX68_9FIRM</name>
<dbReference type="AlphaFoldDB" id="F0GX68"/>
<evidence type="ECO:0000256" key="6">
    <source>
        <dbReference type="ARBA" id="ARBA00022683"/>
    </source>
</evidence>
<dbReference type="GO" id="GO:0005737">
    <property type="term" value="C:cytoplasm"/>
    <property type="evidence" value="ECO:0007669"/>
    <property type="project" value="UniProtKB-SubCell"/>
</dbReference>
<dbReference type="PROSITE" id="PS51101">
    <property type="entry name" value="PTS_EIIB_TYPE_4"/>
    <property type="match status" value="1"/>
</dbReference>
<accession>F0GX68</accession>